<evidence type="ECO:0000256" key="1">
    <source>
        <dbReference type="SAM" id="MobiDB-lite"/>
    </source>
</evidence>
<evidence type="ECO:0000313" key="2">
    <source>
        <dbReference type="EMBL" id="KAJ8888899.1"/>
    </source>
</evidence>
<organism evidence="2 3">
    <name type="scientific">Dryococelus australis</name>
    <dbReference type="NCBI Taxonomy" id="614101"/>
    <lineage>
        <taxon>Eukaryota</taxon>
        <taxon>Metazoa</taxon>
        <taxon>Ecdysozoa</taxon>
        <taxon>Arthropoda</taxon>
        <taxon>Hexapoda</taxon>
        <taxon>Insecta</taxon>
        <taxon>Pterygota</taxon>
        <taxon>Neoptera</taxon>
        <taxon>Polyneoptera</taxon>
        <taxon>Phasmatodea</taxon>
        <taxon>Verophasmatodea</taxon>
        <taxon>Anareolatae</taxon>
        <taxon>Phasmatidae</taxon>
        <taxon>Eurycanthinae</taxon>
        <taxon>Dryococelus</taxon>
    </lineage>
</organism>
<feature type="region of interest" description="Disordered" evidence="1">
    <location>
        <begin position="1"/>
        <end position="28"/>
    </location>
</feature>
<dbReference type="EMBL" id="JARBHB010000003">
    <property type="protein sequence ID" value="KAJ8888899.1"/>
    <property type="molecule type" value="Genomic_DNA"/>
</dbReference>
<protein>
    <submittedName>
        <fullName evidence="2">Uncharacterized protein</fullName>
    </submittedName>
</protein>
<proteinExistence type="predicted"/>
<gene>
    <name evidence="2" type="ORF">PR048_008393</name>
</gene>
<accession>A0ABQ9HX06</accession>
<feature type="compositionally biased region" description="Basic and acidic residues" evidence="1">
    <location>
        <begin position="1"/>
        <end position="10"/>
    </location>
</feature>
<dbReference type="Proteomes" id="UP001159363">
    <property type="component" value="Chromosome 3"/>
</dbReference>
<feature type="compositionally biased region" description="Polar residues" evidence="1">
    <location>
        <begin position="11"/>
        <end position="28"/>
    </location>
</feature>
<name>A0ABQ9HX06_9NEOP</name>
<keyword evidence="3" id="KW-1185">Reference proteome</keyword>
<evidence type="ECO:0000313" key="3">
    <source>
        <dbReference type="Proteomes" id="UP001159363"/>
    </source>
</evidence>
<reference evidence="2 3" key="1">
    <citation type="submission" date="2023-02" db="EMBL/GenBank/DDBJ databases">
        <title>LHISI_Scaffold_Assembly.</title>
        <authorList>
            <person name="Stuart O.P."/>
            <person name="Cleave R."/>
            <person name="Magrath M.J.L."/>
            <person name="Mikheyev A.S."/>
        </authorList>
    </citation>
    <scope>NUCLEOTIDE SEQUENCE [LARGE SCALE GENOMIC DNA]</scope>
    <source>
        <strain evidence="2">Daus_M_001</strain>
        <tissue evidence="2">Leg muscle</tissue>
    </source>
</reference>
<sequence length="115" mass="13450">MQARREEQAERQSSLRAAETPEQSHQRQAFTRNTWAVFYKAAFEYHATLDYSSHRLIIKMERMSIECRFCRALKWKVETAGMCCSEGKVSIPLLKKPVEPLKQLFSYKTENPGSF</sequence>
<comment type="caution">
    <text evidence="2">The sequence shown here is derived from an EMBL/GenBank/DDBJ whole genome shotgun (WGS) entry which is preliminary data.</text>
</comment>